<keyword evidence="2" id="KW-0805">Transcription regulation</keyword>
<dbReference type="Pfam" id="PF03466">
    <property type="entry name" value="LysR_substrate"/>
    <property type="match status" value="1"/>
</dbReference>
<dbReference type="GO" id="GO:0003700">
    <property type="term" value="F:DNA-binding transcription factor activity"/>
    <property type="evidence" value="ECO:0007669"/>
    <property type="project" value="InterPro"/>
</dbReference>
<evidence type="ECO:0000256" key="2">
    <source>
        <dbReference type="ARBA" id="ARBA00023015"/>
    </source>
</evidence>
<evidence type="ECO:0000256" key="3">
    <source>
        <dbReference type="ARBA" id="ARBA00023125"/>
    </source>
</evidence>
<dbReference type="PANTHER" id="PTHR30537">
    <property type="entry name" value="HTH-TYPE TRANSCRIPTIONAL REGULATOR"/>
    <property type="match status" value="1"/>
</dbReference>
<comment type="similarity">
    <text evidence="1">Belongs to the LysR transcriptional regulatory family.</text>
</comment>
<reference evidence="6 7" key="1">
    <citation type="submission" date="2015-09" db="EMBL/GenBank/DDBJ databases">
        <title>Draft genome sequence of Aliiroseovarius crassostreae CV919-312TSm, the causative agent of Roseovarius Oyster Disease (formerly Juvenile Oyster Disease).</title>
        <authorList>
            <person name="Kessner L."/>
            <person name="Spinard E."/>
            <person name="Nelson D."/>
        </authorList>
    </citation>
    <scope>NUCLEOTIDE SEQUENCE [LARGE SCALE GENOMIC DNA]</scope>
    <source>
        <strain evidence="6 7">CV919-312</strain>
    </source>
</reference>
<dbReference type="EMBL" id="LKBA01000004">
    <property type="protein sequence ID" value="KPN64491.1"/>
    <property type="molecule type" value="Genomic_DNA"/>
</dbReference>
<dbReference type="OrthoDB" id="5526340at2"/>
<dbReference type="InterPro" id="IPR005119">
    <property type="entry name" value="LysR_subst-bd"/>
</dbReference>
<dbReference type="InterPro" id="IPR058163">
    <property type="entry name" value="LysR-type_TF_proteobact-type"/>
</dbReference>
<dbReference type="PROSITE" id="PS50931">
    <property type="entry name" value="HTH_LYSR"/>
    <property type="match status" value="1"/>
</dbReference>
<accession>A0A0N8IBZ6</accession>
<dbReference type="FunFam" id="1.10.10.10:FF:000001">
    <property type="entry name" value="LysR family transcriptional regulator"/>
    <property type="match status" value="1"/>
</dbReference>
<keyword evidence="3" id="KW-0238">DNA-binding</keyword>
<evidence type="ECO:0000256" key="1">
    <source>
        <dbReference type="ARBA" id="ARBA00009437"/>
    </source>
</evidence>
<keyword evidence="7" id="KW-1185">Reference proteome</keyword>
<feature type="domain" description="HTH lysR-type" evidence="5">
    <location>
        <begin position="7"/>
        <end position="64"/>
    </location>
</feature>
<name>A0A0N8IBZ6_9RHOB</name>
<protein>
    <recommendedName>
        <fullName evidence="5">HTH lysR-type domain-containing protein</fullName>
    </recommendedName>
</protein>
<evidence type="ECO:0000313" key="6">
    <source>
        <dbReference type="EMBL" id="KPN64491.1"/>
    </source>
</evidence>
<dbReference type="STRING" id="154981.AKJ29_17960"/>
<evidence type="ECO:0000259" key="5">
    <source>
        <dbReference type="PROSITE" id="PS50931"/>
    </source>
</evidence>
<proteinExistence type="inferred from homology"/>
<comment type="caution">
    <text evidence="6">The sequence shown here is derived from an EMBL/GenBank/DDBJ whole genome shotgun (WGS) entry which is preliminary data.</text>
</comment>
<organism evidence="6 7">
    <name type="scientific">Aliiroseovarius crassostreae</name>
    <dbReference type="NCBI Taxonomy" id="154981"/>
    <lineage>
        <taxon>Bacteria</taxon>
        <taxon>Pseudomonadati</taxon>
        <taxon>Pseudomonadota</taxon>
        <taxon>Alphaproteobacteria</taxon>
        <taxon>Rhodobacterales</taxon>
        <taxon>Paracoccaceae</taxon>
        <taxon>Aliiroseovarius</taxon>
    </lineage>
</organism>
<keyword evidence="4" id="KW-0804">Transcription</keyword>
<gene>
    <name evidence="6" type="ORF">AKJ29_17960</name>
</gene>
<dbReference type="InterPro" id="IPR000847">
    <property type="entry name" value="LysR_HTH_N"/>
</dbReference>
<dbReference type="PANTHER" id="PTHR30537:SF26">
    <property type="entry name" value="GLYCINE CLEAVAGE SYSTEM TRANSCRIPTIONAL ACTIVATOR"/>
    <property type="match status" value="1"/>
</dbReference>
<dbReference type="InterPro" id="IPR036388">
    <property type="entry name" value="WH-like_DNA-bd_sf"/>
</dbReference>
<dbReference type="GO" id="GO:0006351">
    <property type="term" value="P:DNA-templated transcription"/>
    <property type="evidence" value="ECO:0007669"/>
    <property type="project" value="TreeGrafter"/>
</dbReference>
<dbReference type="Proteomes" id="UP000050471">
    <property type="component" value="Unassembled WGS sequence"/>
</dbReference>
<dbReference type="Gene3D" id="3.40.190.10">
    <property type="entry name" value="Periplasmic binding protein-like II"/>
    <property type="match status" value="2"/>
</dbReference>
<sequence>MARRFSPSTSCLAAFEAVARLGSVSDAAQELDLTQSAVSRQVQKLEAQVGQGLFRRDRKRLVLTEPGARYAEEIRVALAQITNATIALQTNPEGGVFNLAILPSFGTHWLAPRLPEFMAEHPGITLNLSTRTAPFAFAGETFHGAIHFGRDDWDGVGAVKLWEEQALAVGAPGLLAQMDGAEAPRLALETRPDAWAAWERAHTRPPGARPAMVVDQFATMLRAAQAGLGIALMPDFLVERALEEGSLEQLPGSVPVSVGSYYLVWPENGADHPGLIAFRDWLIGKSNQMRF</sequence>
<dbReference type="Pfam" id="PF00126">
    <property type="entry name" value="HTH_1"/>
    <property type="match status" value="1"/>
</dbReference>
<dbReference type="GO" id="GO:0043565">
    <property type="term" value="F:sequence-specific DNA binding"/>
    <property type="evidence" value="ECO:0007669"/>
    <property type="project" value="TreeGrafter"/>
</dbReference>
<dbReference type="PRINTS" id="PR00039">
    <property type="entry name" value="HTHLYSR"/>
</dbReference>
<dbReference type="RefSeq" id="WP_055188789.1">
    <property type="nucleotide sequence ID" value="NZ_FPBS01000001.1"/>
</dbReference>
<dbReference type="InterPro" id="IPR036390">
    <property type="entry name" value="WH_DNA-bd_sf"/>
</dbReference>
<dbReference type="SUPFAM" id="SSF53850">
    <property type="entry name" value="Periplasmic binding protein-like II"/>
    <property type="match status" value="1"/>
</dbReference>
<evidence type="ECO:0000313" key="7">
    <source>
        <dbReference type="Proteomes" id="UP000050471"/>
    </source>
</evidence>
<evidence type="ECO:0000256" key="4">
    <source>
        <dbReference type="ARBA" id="ARBA00023163"/>
    </source>
</evidence>
<dbReference type="Gene3D" id="1.10.10.10">
    <property type="entry name" value="Winged helix-like DNA-binding domain superfamily/Winged helix DNA-binding domain"/>
    <property type="match status" value="1"/>
</dbReference>
<dbReference type="AlphaFoldDB" id="A0A0N8IBZ6"/>
<dbReference type="SUPFAM" id="SSF46785">
    <property type="entry name" value="Winged helix' DNA-binding domain"/>
    <property type="match status" value="1"/>
</dbReference>